<keyword evidence="11" id="KW-0472">Membrane</keyword>
<reference evidence="13 14" key="1">
    <citation type="journal article" date="2018" name="Elife">
        <title>Discovery and characterization of a prevalent human gut bacterial enzyme sufficient for the inactivation of a family of plant toxins.</title>
        <authorList>
            <person name="Koppel N."/>
            <person name="Bisanz J.E."/>
            <person name="Pandelia M.E."/>
            <person name="Turnbaugh P.J."/>
            <person name="Balskus E.P."/>
        </authorList>
    </citation>
    <scope>NUCLEOTIDE SEQUENCE [LARGE SCALE GENOMIC DNA]</scope>
    <source>
        <strain evidence="13 14">OB21 GAM31</strain>
    </source>
</reference>
<dbReference type="InterPro" id="IPR003594">
    <property type="entry name" value="HATPase_dom"/>
</dbReference>
<organism evidence="13 14">
    <name type="scientific">Slackia isoflavoniconvertens</name>
    <dbReference type="NCBI Taxonomy" id="572010"/>
    <lineage>
        <taxon>Bacteria</taxon>
        <taxon>Bacillati</taxon>
        <taxon>Actinomycetota</taxon>
        <taxon>Coriobacteriia</taxon>
        <taxon>Eggerthellales</taxon>
        <taxon>Eggerthellaceae</taxon>
        <taxon>Slackia</taxon>
    </lineage>
</organism>
<keyword evidence="9" id="KW-0175">Coiled coil</keyword>
<gene>
    <name evidence="13" type="ORF">C1881_01730</name>
</gene>
<comment type="caution">
    <text evidence="13">The sequence shown here is derived from an EMBL/GenBank/DDBJ whole genome shotgun (WGS) entry which is preliminary data.</text>
</comment>
<evidence type="ECO:0000256" key="1">
    <source>
        <dbReference type="ARBA" id="ARBA00000085"/>
    </source>
</evidence>
<dbReference type="AlphaFoldDB" id="A0A369LRA1"/>
<evidence type="ECO:0000256" key="10">
    <source>
        <dbReference type="SAM" id="MobiDB-lite"/>
    </source>
</evidence>
<evidence type="ECO:0000256" key="5">
    <source>
        <dbReference type="ARBA" id="ARBA00022679"/>
    </source>
</evidence>
<dbReference type="GO" id="GO:0004721">
    <property type="term" value="F:phosphoprotein phosphatase activity"/>
    <property type="evidence" value="ECO:0007669"/>
    <property type="project" value="TreeGrafter"/>
</dbReference>
<comment type="subcellular location">
    <subcellularLocation>
        <location evidence="2">Cell membrane</location>
    </subcellularLocation>
</comment>
<dbReference type="SMART" id="SM00387">
    <property type="entry name" value="HATPase_c"/>
    <property type="match status" value="1"/>
</dbReference>
<proteinExistence type="predicted"/>
<sequence>MKRDSENKTRADKAEHARVARKRHESPKMHVTEQTRILVKRIVRNTFAATVVYAVVFFSIAMAVNIIVLPQVGEAVAKVTSPWQYVSADVAGVQNDEWFIQKENELKADVVRKYLHELIDTAVPDAGWGLAQSAANAKNVQTEGANPETVYTISSQPADAGEYAASASQGLVQGDSLSFVGAPYASQAAKQVVISAVDSRNLGQAANVYDALWSATKDWDNKPEQVDSLYDEAAAALDSDFSQVVVRYAYDAGSGIETVTYAGGQQMQRDLSSYNNIRALKYPVAITLFLSGILVIMAFAIRKSLRYFDDLFVSLRAVLVDKGASLKLPSELSLAEESINDIKRKNDAEQRAAVAAERRKNELVAYLAHDTKTPLTSITGYLTLLEEAPDMPIEQRQRYAHVALSKAYRLDAMLDEFFEITRYNLGAISIERERFDLALFCYQVAEDFYPEAEARGIDLKVNATEGDTVFADATKMARVLSNVIKNAVAYADSDSTISIDAHAKPNGAFKIEVSNRGREISPEHLKRIFEKFYREDDARATRQGGAGLGLAIAREIVAAHNGTIDATSENGVTRFVIDIPASK</sequence>
<feature type="coiled-coil region" evidence="9">
    <location>
        <begin position="332"/>
        <end position="359"/>
    </location>
</feature>
<dbReference type="GO" id="GO:0000155">
    <property type="term" value="F:phosphorelay sensor kinase activity"/>
    <property type="evidence" value="ECO:0007669"/>
    <property type="project" value="InterPro"/>
</dbReference>
<keyword evidence="7" id="KW-0902">Two-component regulatory system</keyword>
<keyword evidence="6" id="KW-0418">Kinase</keyword>
<protein>
    <recommendedName>
        <fullName evidence="8">Sensor-like histidine kinase SenX3</fullName>
        <ecNumber evidence="3">2.7.13.3</ecNumber>
    </recommendedName>
</protein>
<dbReference type="InterPro" id="IPR003661">
    <property type="entry name" value="HisK_dim/P_dom"/>
</dbReference>
<dbReference type="InterPro" id="IPR050351">
    <property type="entry name" value="BphY/WalK/GraS-like"/>
</dbReference>
<evidence type="ECO:0000313" key="13">
    <source>
        <dbReference type="EMBL" id="RDB60628.1"/>
    </source>
</evidence>
<dbReference type="InterPro" id="IPR036890">
    <property type="entry name" value="HATPase_C_sf"/>
</dbReference>
<name>A0A369LRA1_9ACTN</name>
<dbReference type="SUPFAM" id="SSF47384">
    <property type="entry name" value="Homodimeric domain of signal transducing histidine kinase"/>
    <property type="match status" value="1"/>
</dbReference>
<accession>A0A369LRA1</accession>
<dbReference type="SMART" id="SM00388">
    <property type="entry name" value="HisKA"/>
    <property type="match status" value="1"/>
</dbReference>
<dbReference type="CDD" id="cd00075">
    <property type="entry name" value="HATPase"/>
    <property type="match status" value="1"/>
</dbReference>
<dbReference type="SUPFAM" id="SSF55874">
    <property type="entry name" value="ATPase domain of HSP90 chaperone/DNA topoisomerase II/histidine kinase"/>
    <property type="match status" value="1"/>
</dbReference>
<feature type="domain" description="Histidine kinase" evidence="12">
    <location>
        <begin position="366"/>
        <end position="583"/>
    </location>
</feature>
<dbReference type="FunFam" id="3.30.565.10:FF:000006">
    <property type="entry name" value="Sensor histidine kinase WalK"/>
    <property type="match status" value="1"/>
</dbReference>
<feature type="transmembrane region" description="Helical" evidence="11">
    <location>
        <begin position="282"/>
        <end position="301"/>
    </location>
</feature>
<evidence type="ECO:0000256" key="2">
    <source>
        <dbReference type="ARBA" id="ARBA00004236"/>
    </source>
</evidence>
<dbReference type="PROSITE" id="PS50109">
    <property type="entry name" value="HIS_KIN"/>
    <property type="match status" value="1"/>
</dbReference>
<evidence type="ECO:0000259" key="12">
    <source>
        <dbReference type="PROSITE" id="PS50109"/>
    </source>
</evidence>
<evidence type="ECO:0000313" key="14">
    <source>
        <dbReference type="Proteomes" id="UP000253975"/>
    </source>
</evidence>
<feature type="region of interest" description="Disordered" evidence="10">
    <location>
        <begin position="1"/>
        <end position="28"/>
    </location>
</feature>
<dbReference type="InterPro" id="IPR036097">
    <property type="entry name" value="HisK_dim/P_sf"/>
</dbReference>
<keyword evidence="11" id="KW-0812">Transmembrane</keyword>
<evidence type="ECO:0000256" key="9">
    <source>
        <dbReference type="SAM" id="Coils"/>
    </source>
</evidence>
<dbReference type="EC" id="2.7.13.3" evidence="3"/>
<dbReference type="Proteomes" id="UP000253975">
    <property type="component" value="Unassembled WGS sequence"/>
</dbReference>
<comment type="catalytic activity">
    <reaction evidence="1">
        <text>ATP + protein L-histidine = ADP + protein N-phospho-L-histidine.</text>
        <dbReference type="EC" id="2.7.13.3"/>
    </reaction>
</comment>
<dbReference type="Pfam" id="PF02518">
    <property type="entry name" value="HATPase_c"/>
    <property type="match status" value="1"/>
</dbReference>
<keyword evidence="5" id="KW-0808">Transferase</keyword>
<feature type="compositionally biased region" description="Basic and acidic residues" evidence="10">
    <location>
        <begin position="1"/>
        <end position="18"/>
    </location>
</feature>
<dbReference type="EMBL" id="PPTO01000002">
    <property type="protein sequence ID" value="RDB60628.1"/>
    <property type="molecule type" value="Genomic_DNA"/>
</dbReference>
<evidence type="ECO:0000256" key="3">
    <source>
        <dbReference type="ARBA" id="ARBA00012438"/>
    </source>
</evidence>
<dbReference type="Gene3D" id="1.10.287.130">
    <property type="match status" value="1"/>
</dbReference>
<evidence type="ECO:0000256" key="6">
    <source>
        <dbReference type="ARBA" id="ARBA00022777"/>
    </source>
</evidence>
<dbReference type="Gene3D" id="3.30.565.10">
    <property type="entry name" value="Histidine kinase-like ATPase, C-terminal domain"/>
    <property type="match status" value="1"/>
</dbReference>
<evidence type="ECO:0000256" key="4">
    <source>
        <dbReference type="ARBA" id="ARBA00022553"/>
    </source>
</evidence>
<dbReference type="RefSeq" id="WP_114614811.1">
    <property type="nucleotide sequence ID" value="NZ_PPTO01000002.1"/>
</dbReference>
<dbReference type="PRINTS" id="PR00344">
    <property type="entry name" value="BCTRLSENSOR"/>
</dbReference>
<dbReference type="GO" id="GO:0005886">
    <property type="term" value="C:plasma membrane"/>
    <property type="evidence" value="ECO:0007669"/>
    <property type="project" value="UniProtKB-SubCell"/>
</dbReference>
<dbReference type="PANTHER" id="PTHR45453">
    <property type="entry name" value="PHOSPHATE REGULON SENSOR PROTEIN PHOR"/>
    <property type="match status" value="1"/>
</dbReference>
<dbReference type="GO" id="GO:0016036">
    <property type="term" value="P:cellular response to phosphate starvation"/>
    <property type="evidence" value="ECO:0007669"/>
    <property type="project" value="TreeGrafter"/>
</dbReference>
<feature type="transmembrane region" description="Helical" evidence="11">
    <location>
        <begin position="46"/>
        <end position="69"/>
    </location>
</feature>
<keyword evidence="4" id="KW-0597">Phosphoprotein</keyword>
<dbReference type="InterPro" id="IPR004358">
    <property type="entry name" value="Sig_transdc_His_kin-like_C"/>
</dbReference>
<evidence type="ECO:0000256" key="7">
    <source>
        <dbReference type="ARBA" id="ARBA00023012"/>
    </source>
</evidence>
<dbReference type="CDD" id="cd00082">
    <property type="entry name" value="HisKA"/>
    <property type="match status" value="1"/>
</dbReference>
<keyword evidence="11" id="KW-1133">Transmembrane helix</keyword>
<dbReference type="PANTHER" id="PTHR45453:SF1">
    <property type="entry name" value="PHOSPHATE REGULON SENSOR PROTEIN PHOR"/>
    <property type="match status" value="1"/>
</dbReference>
<evidence type="ECO:0000256" key="8">
    <source>
        <dbReference type="ARBA" id="ARBA00039401"/>
    </source>
</evidence>
<dbReference type="Pfam" id="PF00512">
    <property type="entry name" value="HisKA"/>
    <property type="match status" value="1"/>
</dbReference>
<dbReference type="InterPro" id="IPR005467">
    <property type="entry name" value="His_kinase_dom"/>
</dbReference>
<evidence type="ECO:0000256" key="11">
    <source>
        <dbReference type="SAM" id="Phobius"/>
    </source>
</evidence>